<dbReference type="RefSeq" id="WP_354618264.1">
    <property type="nucleotide sequence ID" value="NZ_JBEWYP010000003.1"/>
</dbReference>
<evidence type="ECO:0000256" key="10">
    <source>
        <dbReference type="ARBA" id="ARBA00023201"/>
    </source>
</evidence>
<dbReference type="NCBIfam" id="TIGR00813">
    <property type="entry name" value="sss"/>
    <property type="match status" value="1"/>
</dbReference>
<accession>A0ABV2TW11</accession>
<evidence type="ECO:0000256" key="7">
    <source>
        <dbReference type="ARBA" id="ARBA00023053"/>
    </source>
</evidence>
<keyword evidence="8" id="KW-0406">Ion transport</keyword>
<protein>
    <submittedName>
        <fullName evidence="13">Sodium/solute symporter</fullName>
    </submittedName>
</protein>
<keyword evidence="10" id="KW-0739">Sodium transport</keyword>
<feature type="transmembrane region" description="Helical" evidence="12">
    <location>
        <begin position="336"/>
        <end position="354"/>
    </location>
</feature>
<keyword evidence="14" id="KW-1185">Reference proteome</keyword>
<feature type="transmembrane region" description="Helical" evidence="12">
    <location>
        <begin position="80"/>
        <end position="98"/>
    </location>
</feature>
<comment type="caution">
    <text evidence="13">The sequence shown here is derived from an EMBL/GenBank/DDBJ whole genome shotgun (WGS) entry which is preliminary data.</text>
</comment>
<evidence type="ECO:0000256" key="5">
    <source>
        <dbReference type="ARBA" id="ARBA00022692"/>
    </source>
</evidence>
<evidence type="ECO:0000313" key="14">
    <source>
        <dbReference type="Proteomes" id="UP001549773"/>
    </source>
</evidence>
<dbReference type="InterPro" id="IPR051163">
    <property type="entry name" value="Sodium:Solute_Symporter_SSF"/>
</dbReference>
<keyword evidence="3" id="KW-0813">Transport</keyword>
<evidence type="ECO:0000256" key="11">
    <source>
        <dbReference type="RuleBase" id="RU362091"/>
    </source>
</evidence>
<evidence type="ECO:0000256" key="4">
    <source>
        <dbReference type="ARBA" id="ARBA00022475"/>
    </source>
</evidence>
<dbReference type="EMBL" id="JBEWYP010000003">
    <property type="protein sequence ID" value="MET7029452.1"/>
    <property type="molecule type" value="Genomic_DNA"/>
</dbReference>
<keyword evidence="6 12" id="KW-1133">Transmembrane helix</keyword>
<feature type="transmembrane region" description="Helical" evidence="12">
    <location>
        <begin position="152"/>
        <end position="168"/>
    </location>
</feature>
<comment type="similarity">
    <text evidence="2 11">Belongs to the sodium:solute symporter (SSF) (TC 2.A.21) family.</text>
</comment>
<keyword evidence="7" id="KW-0915">Sodium</keyword>
<feature type="transmembrane region" description="Helical" evidence="12">
    <location>
        <begin position="385"/>
        <end position="407"/>
    </location>
</feature>
<dbReference type="PANTHER" id="PTHR42985:SF47">
    <property type="entry name" value="INTEGRAL MEMBRANE TRANSPORT PROTEIN"/>
    <property type="match status" value="1"/>
</dbReference>
<organism evidence="13 14">
    <name type="scientific">Sediminicola luteus</name>
    <dbReference type="NCBI Taxonomy" id="319238"/>
    <lineage>
        <taxon>Bacteria</taxon>
        <taxon>Pseudomonadati</taxon>
        <taxon>Bacteroidota</taxon>
        <taxon>Flavobacteriia</taxon>
        <taxon>Flavobacteriales</taxon>
        <taxon>Flavobacteriaceae</taxon>
        <taxon>Sediminicola</taxon>
    </lineage>
</organism>
<feature type="transmembrane region" description="Helical" evidence="12">
    <location>
        <begin position="6"/>
        <end position="23"/>
    </location>
</feature>
<evidence type="ECO:0000256" key="3">
    <source>
        <dbReference type="ARBA" id="ARBA00022448"/>
    </source>
</evidence>
<gene>
    <name evidence="13" type="ORF">ABXZ32_08590</name>
</gene>
<evidence type="ECO:0000256" key="6">
    <source>
        <dbReference type="ARBA" id="ARBA00022989"/>
    </source>
</evidence>
<feature type="transmembrane region" description="Helical" evidence="12">
    <location>
        <begin position="44"/>
        <end position="65"/>
    </location>
</feature>
<evidence type="ECO:0000256" key="12">
    <source>
        <dbReference type="SAM" id="Phobius"/>
    </source>
</evidence>
<name>A0ABV2TW11_9FLAO</name>
<dbReference type="PANTHER" id="PTHR42985">
    <property type="entry name" value="SODIUM-COUPLED MONOCARBOXYLATE TRANSPORTER"/>
    <property type="match status" value="1"/>
</dbReference>
<reference evidence="13 14" key="1">
    <citation type="submission" date="2024-07" db="EMBL/GenBank/DDBJ databases">
        <title>The genome sequence of type strain Sediminicola luteus GDMCC 1.2596T.</title>
        <authorList>
            <person name="Liu Y."/>
        </authorList>
    </citation>
    <scope>NUCLEOTIDE SEQUENCE [LARGE SCALE GENOMIC DNA]</scope>
    <source>
        <strain evidence="13 14">GDMCC 1.2596</strain>
    </source>
</reference>
<keyword evidence="5 12" id="KW-0812">Transmembrane</keyword>
<feature type="transmembrane region" description="Helical" evidence="12">
    <location>
        <begin position="180"/>
        <end position="198"/>
    </location>
</feature>
<feature type="transmembrane region" description="Helical" evidence="12">
    <location>
        <begin position="477"/>
        <end position="497"/>
    </location>
</feature>
<dbReference type="InterPro" id="IPR001734">
    <property type="entry name" value="Na/solute_symporter"/>
</dbReference>
<evidence type="ECO:0000256" key="8">
    <source>
        <dbReference type="ARBA" id="ARBA00023065"/>
    </source>
</evidence>
<feature type="transmembrane region" description="Helical" evidence="12">
    <location>
        <begin position="231"/>
        <end position="250"/>
    </location>
</feature>
<evidence type="ECO:0000256" key="2">
    <source>
        <dbReference type="ARBA" id="ARBA00006434"/>
    </source>
</evidence>
<evidence type="ECO:0000313" key="13">
    <source>
        <dbReference type="EMBL" id="MET7029452.1"/>
    </source>
</evidence>
<dbReference type="Proteomes" id="UP001549773">
    <property type="component" value="Unassembled WGS sequence"/>
</dbReference>
<dbReference type="Pfam" id="PF00474">
    <property type="entry name" value="SSF"/>
    <property type="match status" value="1"/>
</dbReference>
<dbReference type="Gene3D" id="1.20.1730.10">
    <property type="entry name" value="Sodium/glucose cotransporter"/>
    <property type="match status" value="1"/>
</dbReference>
<feature type="transmembrane region" description="Helical" evidence="12">
    <location>
        <begin position="413"/>
        <end position="435"/>
    </location>
</feature>
<keyword evidence="4" id="KW-1003">Cell membrane</keyword>
<dbReference type="InterPro" id="IPR038377">
    <property type="entry name" value="Na/Glc_symporter_sf"/>
</dbReference>
<evidence type="ECO:0000256" key="1">
    <source>
        <dbReference type="ARBA" id="ARBA00004651"/>
    </source>
</evidence>
<dbReference type="PROSITE" id="PS50283">
    <property type="entry name" value="NA_SOLUT_SYMP_3"/>
    <property type="match status" value="1"/>
</dbReference>
<feature type="transmembrane region" description="Helical" evidence="12">
    <location>
        <begin position="271"/>
        <end position="296"/>
    </location>
</feature>
<sequence>MNALDYSIVAFYLIGFLSMGFFFKENKDSKDYFLGGKSMGWFPLSLSTMATQLSAISFISAPAFVGLKMGGGMKWLSFEFAVPLAMLFIMVIIIPPLFRSGVVSIYEFVERRFDASTRMILSIVFMLSRALSTGVMVYTIAIILQAVLDIDFVYTVLIISVITVVYSWQGGMKAVVWGDAIQMIILFLGIAICFVYGWQNLSEVGGLANGFDPERLDVIDFNWGIGDNEEYGFWPMVIGGFFLYVSYYGCDQTQAQRLLSARDEGTIRKLLLANGLMRFPMVLMYCTMGLIIGSLVTLSPDYMNDIAVMTQKYFPEEFAQNGAKADLMIPIFILKYLPHGFIGLLIVGILSAAMSSMSSTVNSLSAVSVEDFFNRGKVKLPAKKYMLVSKMSVLFWGAVCVGCSFLFGGSKSAVIEIINAVGSVFYGPVLVTFLLAMFSNKVNYKGMNAGIVIAVLVNLIFSKTIQNIVNVDLGFSIFWIWLNFIGVIIALVVAYVVSYLTGNRKKAADLGISIMPKKSDFHQKEVYILLVFFVFIVVFSYFLPQIINSIV</sequence>
<feature type="transmembrane region" description="Helical" evidence="12">
    <location>
        <begin position="447"/>
        <end position="465"/>
    </location>
</feature>
<comment type="subcellular location">
    <subcellularLocation>
        <location evidence="1">Cell membrane</location>
        <topology evidence="1">Multi-pass membrane protein</topology>
    </subcellularLocation>
</comment>
<keyword evidence="9 12" id="KW-0472">Membrane</keyword>
<proteinExistence type="inferred from homology"/>
<feature type="transmembrane region" description="Helical" evidence="12">
    <location>
        <begin position="119"/>
        <end position="146"/>
    </location>
</feature>
<feature type="transmembrane region" description="Helical" evidence="12">
    <location>
        <begin position="526"/>
        <end position="547"/>
    </location>
</feature>
<evidence type="ECO:0000256" key="9">
    <source>
        <dbReference type="ARBA" id="ARBA00023136"/>
    </source>
</evidence>